<evidence type="ECO:0000259" key="8">
    <source>
        <dbReference type="Pfam" id="PF04239"/>
    </source>
</evidence>
<keyword evidence="4 7" id="KW-0812">Transmembrane</keyword>
<comment type="similarity">
    <text evidence="2">Belongs to the UPF0702 family.</text>
</comment>
<evidence type="ECO:0000256" key="4">
    <source>
        <dbReference type="ARBA" id="ARBA00022692"/>
    </source>
</evidence>
<gene>
    <name evidence="9" type="ORF">CBW42_05945</name>
</gene>
<evidence type="ECO:0000256" key="1">
    <source>
        <dbReference type="ARBA" id="ARBA00004651"/>
    </source>
</evidence>
<dbReference type="InterPro" id="IPR007353">
    <property type="entry name" value="DUF421"/>
</dbReference>
<proteinExistence type="inferred from homology"/>
<dbReference type="PANTHER" id="PTHR34582">
    <property type="entry name" value="UPF0702 TRANSMEMBRANE PROTEIN YCAP"/>
    <property type="match status" value="1"/>
</dbReference>
<evidence type="ECO:0000313" key="10">
    <source>
        <dbReference type="Proteomes" id="UP000194903"/>
    </source>
</evidence>
<feature type="domain" description="YetF C-terminal" evidence="8">
    <location>
        <begin position="82"/>
        <end position="213"/>
    </location>
</feature>
<keyword evidence="5 7" id="KW-1133">Transmembrane helix</keyword>
<name>A0A252F414_9FIRM</name>
<dbReference type="GO" id="GO:0005886">
    <property type="term" value="C:plasma membrane"/>
    <property type="evidence" value="ECO:0007669"/>
    <property type="project" value="UniProtKB-SubCell"/>
</dbReference>
<protein>
    <recommendedName>
        <fullName evidence="8">YetF C-terminal domain-containing protein</fullName>
    </recommendedName>
</protein>
<dbReference type="OrthoDB" id="9778331at2"/>
<comment type="subcellular location">
    <subcellularLocation>
        <location evidence="1">Cell membrane</location>
        <topology evidence="1">Multi-pass membrane protein</topology>
    </subcellularLocation>
</comment>
<evidence type="ECO:0000256" key="7">
    <source>
        <dbReference type="SAM" id="Phobius"/>
    </source>
</evidence>
<evidence type="ECO:0000256" key="5">
    <source>
        <dbReference type="ARBA" id="ARBA00022989"/>
    </source>
</evidence>
<feature type="transmembrane region" description="Helical" evidence="7">
    <location>
        <begin position="6"/>
        <end position="25"/>
    </location>
</feature>
<evidence type="ECO:0000256" key="3">
    <source>
        <dbReference type="ARBA" id="ARBA00022475"/>
    </source>
</evidence>
<reference evidence="9 10" key="1">
    <citation type="submission" date="2017-05" db="EMBL/GenBank/DDBJ databases">
        <title>Butyricicoccus porcorum sp. nov. a butyrate-producing bacterium from the swine intestinal tract.</title>
        <authorList>
            <person name="Trachsel J."/>
            <person name="Humphrey S."/>
            <person name="Allen H.K."/>
        </authorList>
    </citation>
    <scope>NUCLEOTIDE SEQUENCE [LARGE SCALE GENOMIC DNA]</scope>
    <source>
        <strain evidence="9">BB10</strain>
    </source>
</reference>
<dbReference type="Proteomes" id="UP000194903">
    <property type="component" value="Unassembled WGS sequence"/>
</dbReference>
<keyword evidence="10" id="KW-1185">Reference proteome</keyword>
<feature type="transmembrane region" description="Helical" evidence="7">
    <location>
        <begin position="58"/>
        <end position="78"/>
    </location>
</feature>
<keyword evidence="3" id="KW-1003">Cell membrane</keyword>
<evidence type="ECO:0000256" key="6">
    <source>
        <dbReference type="ARBA" id="ARBA00023136"/>
    </source>
</evidence>
<dbReference type="PANTHER" id="PTHR34582:SF7">
    <property type="entry name" value="UPF0702 TRANSMEMBRANE PROTEIN YDFS"/>
    <property type="match status" value="1"/>
</dbReference>
<evidence type="ECO:0000313" key="9">
    <source>
        <dbReference type="EMBL" id="OUM20380.1"/>
    </source>
</evidence>
<dbReference type="EMBL" id="NHOC01000005">
    <property type="protein sequence ID" value="OUM20380.1"/>
    <property type="molecule type" value="Genomic_DNA"/>
</dbReference>
<accession>A0A252F414</accession>
<dbReference type="Pfam" id="PF04239">
    <property type="entry name" value="DUF421"/>
    <property type="match status" value="1"/>
</dbReference>
<evidence type="ECO:0000256" key="2">
    <source>
        <dbReference type="ARBA" id="ARBA00006448"/>
    </source>
</evidence>
<dbReference type="AlphaFoldDB" id="A0A252F414"/>
<comment type="caution">
    <text evidence="9">The sequence shown here is derived from an EMBL/GenBank/DDBJ whole genome shotgun (WGS) entry which is preliminary data.</text>
</comment>
<organism evidence="9 10">
    <name type="scientific">Butyricicoccus porcorum</name>
    <dbReference type="NCBI Taxonomy" id="1945634"/>
    <lineage>
        <taxon>Bacteria</taxon>
        <taxon>Bacillati</taxon>
        <taxon>Bacillota</taxon>
        <taxon>Clostridia</taxon>
        <taxon>Eubacteriales</taxon>
        <taxon>Butyricicoccaceae</taxon>
        <taxon>Butyricicoccus</taxon>
    </lineage>
</organism>
<sequence>MDFVRTALTALLSIVALFAITKLIGYRQLAQLSAFDYINGITIGSIGAELSIAEGKEFWEWLIALVVFGVVTWLLSVASDRSIKVRRVVSGRAIVLLDNGKIYDKNFKRAHMDIHEFQMECRKSGYFDLSQVQTAVLESNGSISILPVSRTRPATPEDLALAVSQETMCANVIMDGKIMDKNLQNLGYDITWLKKQLKRKGESTVSDIFLATCTDDGVLTVFPRADREHRDILE</sequence>
<keyword evidence="6 7" id="KW-0472">Membrane</keyword>
<dbReference type="RefSeq" id="WP_087018730.1">
    <property type="nucleotide sequence ID" value="NZ_CP178353.1"/>
</dbReference>
<dbReference type="Gene3D" id="3.30.240.20">
    <property type="entry name" value="bsu07140 like domains"/>
    <property type="match status" value="2"/>
</dbReference>
<dbReference type="InterPro" id="IPR023090">
    <property type="entry name" value="UPF0702_alpha/beta_dom_sf"/>
</dbReference>